<feature type="transmembrane region" description="Helical" evidence="2">
    <location>
        <begin position="173"/>
        <end position="196"/>
    </location>
</feature>
<dbReference type="EMBL" id="JAPFFF010000042">
    <property type="protein sequence ID" value="KAK8841244.1"/>
    <property type="molecule type" value="Genomic_DNA"/>
</dbReference>
<dbReference type="Proteomes" id="UP001470230">
    <property type="component" value="Unassembled WGS sequence"/>
</dbReference>
<gene>
    <name evidence="3" type="ORF">M9Y10_027445</name>
</gene>
<protein>
    <recommendedName>
        <fullName evidence="5">Integral membrane protein</fullName>
    </recommendedName>
</protein>
<feature type="compositionally biased region" description="Polar residues" evidence="1">
    <location>
        <begin position="431"/>
        <end position="441"/>
    </location>
</feature>
<keyword evidence="2" id="KW-0812">Transmembrane</keyword>
<reference evidence="3 4" key="1">
    <citation type="submission" date="2024-04" db="EMBL/GenBank/DDBJ databases">
        <title>Tritrichomonas musculus Genome.</title>
        <authorList>
            <person name="Alves-Ferreira E."/>
            <person name="Grigg M."/>
            <person name="Lorenzi H."/>
            <person name="Galac M."/>
        </authorList>
    </citation>
    <scope>NUCLEOTIDE SEQUENCE [LARGE SCALE GENOMIC DNA]</scope>
    <source>
        <strain evidence="3 4">EAF2021</strain>
    </source>
</reference>
<accession>A0ABR2H4T9</accession>
<feature type="transmembrane region" description="Helical" evidence="2">
    <location>
        <begin position="325"/>
        <end position="343"/>
    </location>
</feature>
<evidence type="ECO:0008006" key="5">
    <source>
        <dbReference type="Google" id="ProtNLM"/>
    </source>
</evidence>
<keyword evidence="4" id="KW-1185">Reference proteome</keyword>
<feature type="transmembrane region" description="Helical" evidence="2">
    <location>
        <begin position="54"/>
        <end position="73"/>
    </location>
</feature>
<evidence type="ECO:0000313" key="3">
    <source>
        <dbReference type="EMBL" id="KAK8841244.1"/>
    </source>
</evidence>
<feature type="compositionally biased region" description="Low complexity" evidence="1">
    <location>
        <begin position="403"/>
        <end position="430"/>
    </location>
</feature>
<feature type="transmembrane region" description="Helical" evidence="2">
    <location>
        <begin position="117"/>
        <end position="140"/>
    </location>
</feature>
<evidence type="ECO:0000313" key="4">
    <source>
        <dbReference type="Proteomes" id="UP001470230"/>
    </source>
</evidence>
<evidence type="ECO:0000256" key="1">
    <source>
        <dbReference type="SAM" id="MobiDB-lite"/>
    </source>
</evidence>
<dbReference type="PANTHER" id="PTHR13146">
    <property type="match status" value="1"/>
</dbReference>
<proteinExistence type="predicted"/>
<feature type="transmembrane region" description="Helical" evidence="2">
    <location>
        <begin position="12"/>
        <end position="34"/>
    </location>
</feature>
<comment type="caution">
    <text evidence="3">The sequence shown here is derived from an EMBL/GenBank/DDBJ whole genome shotgun (WGS) entry which is preliminary data.</text>
</comment>
<evidence type="ECO:0000256" key="2">
    <source>
        <dbReference type="SAM" id="Phobius"/>
    </source>
</evidence>
<name>A0ABR2H4T9_9EUKA</name>
<feature type="transmembrane region" description="Helical" evidence="2">
    <location>
        <begin position="208"/>
        <end position="228"/>
    </location>
</feature>
<feature type="transmembrane region" description="Helical" evidence="2">
    <location>
        <begin position="363"/>
        <end position="382"/>
    </location>
</feature>
<keyword evidence="2" id="KW-0472">Membrane</keyword>
<feature type="transmembrane region" description="Helical" evidence="2">
    <location>
        <begin position="146"/>
        <end position="166"/>
    </location>
</feature>
<organism evidence="3 4">
    <name type="scientific">Tritrichomonas musculus</name>
    <dbReference type="NCBI Taxonomy" id="1915356"/>
    <lineage>
        <taxon>Eukaryota</taxon>
        <taxon>Metamonada</taxon>
        <taxon>Parabasalia</taxon>
        <taxon>Tritrichomonadida</taxon>
        <taxon>Tritrichomonadidae</taxon>
        <taxon>Tritrichomonas</taxon>
    </lineage>
</organism>
<keyword evidence="2" id="KW-1133">Transmembrane helix</keyword>
<feature type="transmembrane region" description="Helical" evidence="2">
    <location>
        <begin position="292"/>
        <end position="313"/>
    </location>
</feature>
<sequence length="441" mass="48971">MSENNHVPKWQRVIAIPGMLFFGTCTVVVQKFLFEQKAVGLVKYGGEHKFSKPWFQTNSMFIGMFLALIVYEVQRCIQESRRKRTSLNASLNEIDSIASLNNSDNSSPASPSSHLKMYFYVAGPACCDLLATALSNIGLLSINASVWQMLRGSMVLFSSIFCAFILKRPHFPYMWWSVLIITIALCIVSVSIVANTGVSKAGVPTSRVVGAIFITILAQVVQATQVVVEDFLMHDMTAPPILIVGLEGMWGMIITCILFIPITQFAFSSMEEGNGIHEDTLDTFKMIGNSNILIVFVIVYIFVILAYNITAMYVTNITSAVMRTILEGLRTLCIWIVQLIIFYTIQGTKYGNEHPSLGEEWSIWSYMQMAGFLLLFTGMLLYNRIIEIPIFNYPPKPGESIQPANDAPANETPANNAPANDAPANVAPTTETPLIQENQEN</sequence>
<feature type="transmembrane region" description="Helical" evidence="2">
    <location>
        <begin position="240"/>
        <end position="262"/>
    </location>
</feature>
<feature type="region of interest" description="Disordered" evidence="1">
    <location>
        <begin position="399"/>
        <end position="441"/>
    </location>
</feature>
<dbReference type="PANTHER" id="PTHR13146:SF3">
    <property type="entry name" value="EAMA DOMAIN-CONTAINING PROTEIN"/>
    <property type="match status" value="1"/>
</dbReference>